<organism evidence="9 10">
    <name type="scientific">Bathycoccus prasinos</name>
    <dbReference type="NCBI Taxonomy" id="41875"/>
    <lineage>
        <taxon>Eukaryota</taxon>
        <taxon>Viridiplantae</taxon>
        <taxon>Chlorophyta</taxon>
        <taxon>Mamiellophyceae</taxon>
        <taxon>Mamiellales</taxon>
        <taxon>Bathycoccaceae</taxon>
        <taxon>Bathycoccus</taxon>
    </lineage>
</organism>
<dbReference type="InterPro" id="IPR009262">
    <property type="entry name" value="SLC35_F1/F2/F6"/>
</dbReference>
<feature type="transmembrane region" description="Helical" evidence="8">
    <location>
        <begin position="359"/>
        <end position="377"/>
    </location>
</feature>
<dbReference type="GO" id="GO:0016020">
    <property type="term" value="C:membrane"/>
    <property type="evidence" value="ECO:0007669"/>
    <property type="project" value="UniProtKB-SubCell"/>
</dbReference>
<feature type="region of interest" description="Disordered" evidence="7">
    <location>
        <begin position="416"/>
        <end position="435"/>
    </location>
</feature>
<sequence>MTYVKGTFYAFITAILYALVSIFSKVLDERHRSIYFALLSAYVMLWIVFAPLQVIERHQEGGEEVGGEEKVNKIGKMTSDKVIRYDQSEGVEKKLRRHKMYDSYAFLPGLVGGNREHMESITTTTTTTSPPSSSSFAVVGVVADVEKGEKDPKKFSRLCCRPNEKTLALIMMVVFDFIGNYSAILCFKFTSVTSGTIIQTATVPISCTLGFLFMNRRYSRRHVVGAFVSMAALLFLIVCDSLEVNEEGNNVPHPDKNPRLGDALAFFAAICFSATNILQEYSIDSGVYQNEILAAFGFYGTLFAIVAIFAEHKWNFELLMNFFARIEHHDVMIYILTSVTLFASFASAYRALKYVDAGTFNVVLLQQSLLVGMVRFFGFEGGFSSTTQAVVFVGTFTVQAIGILVYATAGDVKHREETSGSESEKRSILLAPAKQ</sequence>
<evidence type="ECO:0000256" key="3">
    <source>
        <dbReference type="ARBA" id="ARBA00022448"/>
    </source>
</evidence>
<accession>K8EQJ9</accession>
<dbReference type="Proteomes" id="UP000198341">
    <property type="component" value="Chromosome 16"/>
</dbReference>
<name>K8EQJ9_9CHLO</name>
<dbReference type="InterPro" id="IPR037185">
    <property type="entry name" value="EmrE-like"/>
</dbReference>
<evidence type="ECO:0000313" key="9">
    <source>
        <dbReference type="EMBL" id="CCO20219.1"/>
    </source>
</evidence>
<dbReference type="PANTHER" id="PTHR14233:SF4">
    <property type="entry name" value="SOLUTE CARRIER FAMILY 35 MEMBER F2"/>
    <property type="match status" value="1"/>
</dbReference>
<comment type="subcellular location">
    <subcellularLocation>
        <location evidence="1">Membrane</location>
        <topology evidence="1">Multi-pass membrane protein</topology>
    </subcellularLocation>
</comment>
<comment type="similarity">
    <text evidence="2">Belongs to the SLC35F solute transporter family.</text>
</comment>
<dbReference type="KEGG" id="bpg:Bathy16g00300"/>
<evidence type="ECO:0000256" key="2">
    <source>
        <dbReference type="ARBA" id="ARBA00007863"/>
    </source>
</evidence>
<feature type="transmembrane region" description="Helical" evidence="8">
    <location>
        <begin position="331"/>
        <end position="352"/>
    </location>
</feature>
<dbReference type="GeneID" id="19011282"/>
<feature type="transmembrane region" description="Helical" evidence="8">
    <location>
        <begin position="167"/>
        <end position="190"/>
    </location>
</feature>
<feature type="transmembrane region" description="Helical" evidence="8">
    <location>
        <begin position="196"/>
        <end position="214"/>
    </location>
</feature>
<evidence type="ECO:0000256" key="4">
    <source>
        <dbReference type="ARBA" id="ARBA00022692"/>
    </source>
</evidence>
<feature type="transmembrane region" description="Helical" evidence="8">
    <location>
        <begin position="7"/>
        <end position="27"/>
    </location>
</feature>
<evidence type="ECO:0000256" key="8">
    <source>
        <dbReference type="SAM" id="Phobius"/>
    </source>
</evidence>
<evidence type="ECO:0000313" key="10">
    <source>
        <dbReference type="Proteomes" id="UP000198341"/>
    </source>
</evidence>
<gene>
    <name evidence="9" type="ordered locus">Bathy16g00300</name>
</gene>
<dbReference type="Pfam" id="PF06027">
    <property type="entry name" value="SLC35F"/>
    <property type="match status" value="1"/>
</dbReference>
<feature type="compositionally biased region" description="Basic and acidic residues" evidence="7">
    <location>
        <begin position="416"/>
        <end position="427"/>
    </location>
</feature>
<dbReference type="RefSeq" id="XP_007508602.1">
    <property type="nucleotide sequence ID" value="XM_007508540.1"/>
</dbReference>
<keyword evidence="10" id="KW-1185">Reference proteome</keyword>
<evidence type="ECO:0000256" key="7">
    <source>
        <dbReference type="SAM" id="MobiDB-lite"/>
    </source>
</evidence>
<dbReference type="EMBL" id="FO082263">
    <property type="protein sequence ID" value="CCO20219.1"/>
    <property type="molecule type" value="Genomic_DNA"/>
</dbReference>
<dbReference type="PANTHER" id="PTHR14233">
    <property type="entry name" value="DUF914-RELATED"/>
    <property type="match status" value="1"/>
</dbReference>
<feature type="transmembrane region" description="Helical" evidence="8">
    <location>
        <begin position="223"/>
        <end position="243"/>
    </location>
</feature>
<keyword evidence="3" id="KW-0813">Transport</keyword>
<dbReference type="InterPro" id="IPR052221">
    <property type="entry name" value="SLC35F_Transporter"/>
</dbReference>
<dbReference type="AlphaFoldDB" id="K8EQJ9"/>
<dbReference type="eggNOG" id="KOG2766">
    <property type="taxonomic scope" value="Eukaryota"/>
</dbReference>
<keyword evidence="6 8" id="KW-0472">Membrane</keyword>
<dbReference type="SUPFAM" id="SSF103481">
    <property type="entry name" value="Multidrug resistance efflux transporter EmrE"/>
    <property type="match status" value="1"/>
</dbReference>
<dbReference type="GO" id="GO:0022857">
    <property type="term" value="F:transmembrane transporter activity"/>
    <property type="evidence" value="ECO:0007669"/>
    <property type="project" value="InterPro"/>
</dbReference>
<evidence type="ECO:0000256" key="6">
    <source>
        <dbReference type="ARBA" id="ARBA00023136"/>
    </source>
</evidence>
<evidence type="ECO:0000256" key="5">
    <source>
        <dbReference type="ARBA" id="ARBA00022989"/>
    </source>
</evidence>
<evidence type="ECO:0000256" key="1">
    <source>
        <dbReference type="ARBA" id="ARBA00004141"/>
    </source>
</evidence>
<keyword evidence="5 8" id="KW-1133">Transmembrane helix</keyword>
<proteinExistence type="inferred from homology"/>
<feature type="transmembrane region" description="Helical" evidence="8">
    <location>
        <begin position="263"/>
        <end position="281"/>
    </location>
</feature>
<protein>
    <recommendedName>
        <fullName evidence="11">Drug/Metabolite transporter superfamily</fullName>
    </recommendedName>
</protein>
<evidence type="ECO:0008006" key="11">
    <source>
        <dbReference type="Google" id="ProtNLM"/>
    </source>
</evidence>
<reference evidence="9 10" key="1">
    <citation type="submission" date="2011-10" db="EMBL/GenBank/DDBJ databases">
        <authorList>
            <person name="Genoscope - CEA"/>
        </authorList>
    </citation>
    <scope>NUCLEOTIDE SEQUENCE [LARGE SCALE GENOMIC DNA]</scope>
    <source>
        <strain evidence="9 10">RCC 1105</strain>
    </source>
</reference>
<keyword evidence="4 8" id="KW-0812">Transmembrane</keyword>
<feature type="transmembrane region" description="Helical" evidence="8">
    <location>
        <begin position="293"/>
        <end position="311"/>
    </location>
</feature>
<dbReference type="OrthoDB" id="429955at2759"/>
<feature type="transmembrane region" description="Helical" evidence="8">
    <location>
        <begin position="389"/>
        <end position="409"/>
    </location>
</feature>
<feature type="transmembrane region" description="Helical" evidence="8">
    <location>
        <begin position="33"/>
        <end position="52"/>
    </location>
</feature>